<dbReference type="AlphaFoldDB" id="A0A644TMI8"/>
<dbReference type="EMBL" id="VSSQ01000040">
    <property type="protein sequence ID" value="MPL68094.1"/>
    <property type="molecule type" value="Genomic_DNA"/>
</dbReference>
<protein>
    <recommendedName>
        <fullName evidence="2">EamA domain-containing protein</fullName>
    </recommendedName>
</protein>
<feature type="transmembrane region" description="Helical" evidence="1">
    <location>
        <begin position="33"/>
        <end position="54"/>
    </location>
</feature>
<reference evidence="3" key="1">
    <citation type="submission" date="2019-08" db="EMBL/GenBank/DDBJ databases">
        <authorList>
            <person name="Kucharzyk K."/>
            <person name="Murdoch R.W."/>
            <person name="Higgins S."/>
            <person name="Loffler F."/>
        </authorList>
    </citation>
    <scope>NUCLEOTIDE SEQUENCE</scope>
</reference>
<dbReference type="InterPro" id="IPR000620">
    <property type="entry name" value="EamA_dom"/>
</dbReference>
<dbReference type="GO" id="GO:0016020">
    <property type="term" value="C:membrane"/>
    <property type="evidence" value="ECO:0007669"/>
    <property type="project" value="InterPro"/>
</dbReference>
<feature type="transmembrane region" description="Helical" evidence="1">
    <location>
        <begin position="92"/>
        <end position="113"/>
    </location>
</feature>
<evidence type="ECO:0000259" key="2">
    <source>
        <dbReference type="Pfam" id="PF00892"/>
    </source>
</evidence>
<feature type="transmembrane region" description="Helical" evidence="1">
    <location>
        <begin position="150"/>
        <end position="167"/>
    </location>
</feature>
<comment type="caution">
    <text evidence="3">The sequence shown here is derived from an EMBL/GenBank/DDBJ whole genome shotgun (WGS) entry which is preliminary data.</text>
</comment>
<keyword evidence="1" id="KW-0812">Transmembrane</keyword>
<evidence type="ECO:0000256" key="1">
    <source>
        <dbReference type="SAM" id="Phobius"/>
    </source>
</evidence>
<dbReference type="Gene3D" id="1.10.3730.20">
    <property type="match status" value="1"/>
</dbReference>
<feature type="domain" description="EamA" evidence="2">
    <location>
        <begin position="4"/>
        <end position="136"/>
    </location>
</feature>
<accession>A0A644TMI8</accession>
<feature type="transmembrane region" description="Helical" evidence="1">
    <location>
        <begin position="61"/>
        <end position="80"/>
    </location>
</feature>
<keyword evidence="1" id="KW-1133">Transmembrane helix</keyword>
<proteinExistence type="predicted"/>
<dbReference type="InterPro" id="IPR037185">
    <property type="entry name" value="EmrE-like"/>
</dbReference>
<feature type="transmembrane region" description="Helical" evidence="1">
    <location>
        <begin position="216"/>
        <end position="236"/>
    </location>
</feature>
<gene>
    <name evidence="3" type="ORF">SDC9_13807</name>
</gene>
<dbReference type="SUPFAM" id="SSF103481">
    <property type="entry name" value="Multidrug resistance efflux transporter EmrE"/>
    <property type="match status" value="1"/>
</dbReference>
<feature type="transmembrane region" description="Helical" evidence="1">
    <location>
        <begin position="120"/>
        <end position="138"/>
    </location>
</feature>
<organism evidence="3">
    <name type="scientific">bioreactor metagenome</name>
    <dbReference type="NCBI Taxonomy" id="1076179"/>
    <lineage>
        <taxon>unclassified sequences</taxon>
        <taxon>metagenomes</taxon>
        <taxon>ecological metagenomes</taxon>
    </lineage>
</organism>
<keyword evidence="1" id="KW-0472">Membrane</keyword>
<name>A0A644TMI8_9ZZZZ</name>
<sequence length="286" mass="30784">MTSFAVTLILIAAFAHAGWNFLAKKACGGTAFIWLFASLSAIIYLPMALWILIVQKPELSWPALTVIIISAIIHSLYFILLNKGYQIGDLSLIYPLARGTGPLLSTIIAILFLGERPTSIALIGTLLIAFGIIIITGNPMKLKEVAARKPMLFAILCGSCIAAYTITDKIAVSLLVIPPLLFDWATNLGRVCLLTPYALKNWEEVKEQWAINKKEAIGVSILSPLAYILVLTAMVFSPVSYIAPAREISILVGTIMGAKLLAEENLKVRLAGASAMVAGLFALTLG</sequence>
<dbReference type="Pfam" id="PF00892">
    <property type="entry name" value="EamA"/>
    <property type="match status" value="1"/>
</dbReference>
<evidence type="ECO:0000313" key="3">
    <source>
        <dbReference type="EMBL" id="MPL68094.1"/>
    </source>
</evidence>